<evidence type="ECO:0000256" key="1">
    <source>
        <dbReference type="SAM" id="MobiDB-lite"/>
    </source>
</evidence>
<dbReference type="Proteomes" id="UP000507470">
    <property type="component" value="Unassembled WGS sequence"/>
</dbReference>
<reference evidence="3 4" key="1">
    <citation type="submission" date="2020-06" db="EMBL/GenBank/DDBJ databases">
        <authorList>
            <person name="Li R."/>
            <person name="Bekaert M."/>
        </authorList>
    </citation>
    <scope>NUCLEOTIDE SEQUENCE [LARGE SCALE GENOMIC DNA]</scope>
    <source>
        <strain evidence="4">wild</strain>
    </source>
</reference>
<evidence type="ECO:0000313" key="3">
    <source>
        <dbReference type="EMBL" id="CAC5370129.1"/>
    </source>
</evidence>
<dbReference type="PANTHER" id="PTHR12419">
    <property type="entry name" value="OTU DOMAIN CONTAINING PROTEIN"/>
    <property type="match status" value="1"/>
</dbReference>
<accession>A0A6J8APX3</accession>
<dbReference type="SUPFAM" id="SSF54001">
    <property type="entry name" value="Cysteine proteinases"/>
    <property type="match status" value="1"/>
</dbReference>
<sequence>MNSKNLNETLCIEDDKNYESDVEFLSLSDMSYDFNFKPLTVVTKTKLCAIVKIPTKHISKHIIKNINKMDPPSSTKSITGDGNCFLRAISYAISNRQECFRNVRKAIVNHLIMNAEMFRSFLKPRFKTVQEHIQTLKMEENNVWGTELEIMACADLLKTYICTFYNYSWIKYSSSQMCSNTKINVQVIYLHHQGGINHHEVVTAVTQKSKISANTVQSSEVQRENYTGDEPSLTGTLKRNNQTDNAHREEKKKQSKTSYWENDGARGKKINLGTRKYEEDPIYRKNLVQAGIEKYQADKDYRNDLIQSGVQKYQEVDTYRENLKQGSMKKYKEDGAHKGKVKQASVQKYKEDEEHKEKVKQASVQKCVQVDEHRVLYKIQRSNVSEVEECIAVTLKHAPAPKNGPRYKKRPETNTRPADQRAENQNLE</sequence>
<feature type="domain" description="OTU" evidence="2">
    <location>
        <begin position="73"/>
        <end position="205"/>
    </location>
</feature>
<feature type="region of interest" description="Disordered" evidence="1">
    <location>
        <begin position="396"/>
        <end position="428"/>
    </location>
</feature>
<keyword evidence="4" id="KW-1185">Reference proteome</keyword>
<dbReference type="OrthoDB" id="8436489at2759"/>
<dbReference type="GO" id="GO:0016579">
    <property type="term" value="P:protein deubiquitination"/>
    <property type="evidence" value="ECO:0007669"/>
    <property type="project" value="TreeGrafter"/>
</dbReference>
<dbReference type="GO" id="GO:0004843">
    <property type="term" value="F:cysteine-type deubiquitinase activity"/>
    <property type="evidence" value="ECO:0007669"/>
    <property type="project" value="TreeGrafter"/>
</dbReference>
<evidence type="ECO:0000259" key="2">
    <source>
        <dbReference type="PROSITE" id="PS50802"/>
    </source>
</evidence>
<protein>
    <recommendedName>
        <fullName evidence="2">OTU domain-containing protein</fullName>
    </recommendedName>
</protein>
<dbReference type="InterPro" id="IPR003323">
    <property type="entry name" value="OTU_dom"/>
</dbReference>
<feature type="compositionally biased region" description="Polar residues" evidence="1">
    <location>
        <begin position="233"/>
        <end position="244"/>
    </location>
</feature>
<gene>
    <name evidence="3" type="ORF">MCOR_9082</name>
</gene>
<feature type="compositionally biased region" description="Basic and acidic residues" evidence="1">
    <location>
        <begin position="410"/>
        <end position="422"/>
    </location>
</feature>
<dbReference type="PROSITE" id="PS50802">
    <property type="entry name" value="OTU"/>
    <property type="match status" value="1"/>
</dbReference>
<dbReference type="EMBL" id="CACVKT020001654">
    <property type="protein sequence ID" value="CAC5370129.1"/>
    <property type="molecule type" value="Genomic_DNA"/>
</dbReference>
<name>A0A6J8APX3_MYTCO</name>
<dbReference type="InterPro" id="IPR038765">
    <property type="entry name" value="Papain-like_cys_pep_sf"/>
</dbReference>
<evidence type="ECO:0000313" key="4">
    <source>
        <dbReference type="Proteomes" id="UP000507470"/>
    </source>
</evidence>
<dbReference type="AlphaFoldDB" id="A0A6J8APX3"/>
<feature type="region of interest" description="Disordered" evidence="1">
    <location>
        <begin position="215"/>
        <end position="265"/>
    </location>
</feature>
<proteinExistence type="predicted"/>
<dbReference type="InterPro" id="IPR050704">
    <property type="entry name" value="Peptidase_C85-like"/>
</dbReference>
<dbReference type="Gene3D" id="3.90.70.80">
    <property type="match status" value="1"/>
</dbReference>
<dbReference type="Pfam" id="PF02338">
    <property type="entry name" value="OTU"/>
    <property type="match status" value="1"/>
</dbReference>
<organism evidence="3 4">
    <name type="scientific">Mytilus coruscus</name>
    <name type="common">Sea mussel</name>
    <dbReference type="NCBI Taxonomy" id="42192"/>
    <lineage>
        <taxon>Eukaryota</taxon>
        <taxon>Metazoa</taxon>
        <taxon>Spiralia</taxon>
        <taxon>Lophotrochozoa</taxon>
        <taxon>Mollusca</taxon>
        <taxon>Bivalvia</taxon>
        <taxon>Autobranchia</taxon>
        <taxon>Pteriomorphia</taxon>
        <taxon>Mytilida</taxon>
        <taxon>Mytiloidea</taxon>
        <taxon>Mytilidae</taxon>
        <taxon>Mytilinae</taxon>
        <taxon>Mytilus</taxon>
    </lineage>
</organism>
<dbReference type="CDD" id="cd22755">
    <property type="entry name" value="OTU_CeDUB-like"/>
    <property type="match status" value="1"/>
</dbReference>